<dbReference type="STRING" id="280332.CQ12_18405"/>
<dbReference type="GO" id="GO:0016787">
    <property type="term" value="F:hydrolase activity"/>
    <property type="evidence" value="ECO:0007669"/>
    <property type="project" value="InterPro"/>
</dbReference>
<proteinExistence type="predicted"/>
<dbReference type="EMBL" id="LLXZ01000159">
    <property type="protein sequence ID" value="KRR02202.1"/>
    <property type="molecule type" value="Genomic_DNA"/>
</dbReference>
<organism evidence="2 3">
    <name type="scientific">Bradyrhizobium jicamae</name>
    <dbReference type="NCBI Taxonomy" id="280332"/>
    <lineage>
        <taxon>Bacteria</taxon>
        <taxon>Pseudomonadati</taxon>
        <taxon>Pseudomonadota</taxon>
        <taxon>Alphaproteobacteria</taxon>
        <taxon>Hyphomicrobiales</taxon>
        <taxon>Nitrobacteraceae</taxon>
        <taxon>Bradyrhizobium</taxon>
    </lineage>
</organism>
<dbReference type="Gene3D" id="3.60.21.10">
    <property type="match status" value="1"/>
</dbReference>
<name>A0A0R3L393_9BRAD</name>
<dbReference type="Pfam" id="PF00149">
    <property type="entry name" value="Metallophos"/>
    <property type="match status" value="1"/>
</dbReference>
<comment type="caution">
    <text evidence="2">The sequence shown here is derived from an EMBL/GenBank/DDBJ whole genome shotgun (WGS) entry which is preliminary data.</text>
</comment>
<gene>
    <name evidence="2" type="ORF">CQ12_18405</name>
</gene>
<dbReference type="AlphaFoldDB" id="A0A0R3L393"/>
<evidence type="ECO:0000313" key="3">
    <source>
        <dbReference type="Proteomes" id="UP000050863"/>
    </source>
</evidence>
<sequence length="202" mass="22533">MEPTRTNRDKLQSEKEGLTLRLIHITDLHFTRGNAFQKALTASLLVDAKTLYDSGFAPDFVLFSGDLVNNPDEAGIYKECEEAVIRPLLDVFRLAPSQLILCPGNHDVSHRALKEWADERTKLAGAMAASQSRLDQHLTLAPTVAYARALSEDFFDLSRRCGHIWINPFAHCYNFPKQRVSFVSPIAVTAVEPKGLRLIAGN</sequence>
<dbReference type="InterPro" id="IPR004843">
    <property type="entry name" value="Calcineurin-like_PHP"/>
</dbReference>
<dbReference type="Proteomes" id="UP000050863">
    <property type="component" value="Unassembled WGS sequence"/>
</dbReference>
<keyword evidence="3" id="KW-1185">Reference proteome</keyword>
<feature type="domain" description="Calcineurin-like phosphoesterase" evidence="1">
    <location>
        <begin position="20"/>
        <end position="117"/>
    </location>
</feature>
<dbReference type="SUPFAM" id="SSF56300">
    <property type="entry name" value="Metallo-dependent phosphatases"/>
    <property type="match status" value="1"/>
</dbReference>
<dbReference type="RefSeq" id="WP_057838129.1">
    <property type="nucleotide sequence ID" value="NZ_LLXZ01000159.1"/>
</dbReference>
<evidence type="ECO:0000313" key="2">
    <source>
        <dbReference type="EMBL" id="KRR02202.1"/>
    </source>
</evidence>
<reference evidence="2 3" key="1">
    <citation type="submission" date="2014-03" db="EMBL/GenBank/DDBJ databases">
        <title>Bradyrhizobium valentinum sp. nov., isolated from effective nodules of Lupinus mariae-josephae, a lupine endemic of basic-lime soils in Eastern Spain.</title>
        <authorList>
            <person name="Duran D."/>
            <person name="Rey L."/>
            <person name="Navarro A."/>
            <person name="Busquets A."/>
            <person name="Imperial J."/>
            <person name="Ruiz-Argueso T."/>
        </authorList>
    </citation>
    <scope>NUCLEOTIDE SEQUENCE [LARGE SCALE GENOMIC DNA]</scope>
    <source>
        <strain evidence="2 3">PAC68</strain>
    </source>
</reference>
<protein>
    <recommendedName>
        <fullName evidence="1">Calcineurin-like phosphoesterase domain-containing protein</fullName>
    </recommendedName>
</protein>
<dbReference type="InterPro" id="IPR029052">
    <property type="entry name" value="Metallo-depent_PP-like"/>
</dbReference>
<evidence type="ECO:0000259" key="1">
    <source>
        <dbReference type="Pfam" id="PF00149"/>
    </source>
</evidence>
<dbReference type="OrthoDB" id="651281at2"/>
<accession>A0A0R3L393</accession>